<dbReference type="InterPro" id="IPR036388">
    <property type="entry name" value="WH-like_DNA-bd_sf"/>
</dbReference>
<organism evidence="2 5">
    <name type="scientific">Dentiradicibacter hellwigii</name>
    <dbReference type="NCBI Taxonomy" id="3149053"/>
    <lineage>
        <taxon>Bacteria</taxon>
        <taxon>Pseudomonadati</taxon>
        <taxon>Pseudomonadota</taxon>
        <taxon>Betaproteobacteria</taxon>
        <taxon>Rhodocyclales</taxon>
        <taxon>Rhodocyclaceae</taxon>
        <taxon>Dentiradicibacter</taxon>
    </lineage>
</organism>
<evidence type="ECO:0000313" key="4">
    <source>
        <dbReference type="EMBL" id="MFA9951121.1"/>
    </source>
</evidence>
<proteinExistence type="predicted"/>
<reference evidence="5" key="1">
    <citation type="submission" date="2024-06" db="EMBL/GenBank/DDBJ databases">
        <title>Radixoralia hellwigii gen. nov., sp nov., isolated from a root canal in the human oral cavity.</title>
        <authorList>
            <person name="Bartsch S."/>
            <person name="Wittmer A."/>
            <person name="Schulz A.-K."/>
            <person name="Neumann-Schaal M."/>
            <person name="Wolf J."/>
            <person name="Gronow S."/>
            <person name="Tennert C."/>
            <person name="Haecker G."/>
            <person name="Cieplik F."/>
            <person name="Al-Ahmad A."/>
        </authorList>
    </citation>
    <scope>NUCLEOTIDE SEQUENCE [LARGE SCALE GENOMIC DNA]</scope>
    <source>
        <strain evidence="5">Wk13</strain>
    </source>
</reference>
<dbReference type="InterPro" id="IPR036397">
    <property type="entry name" value="RNaseH_sf"/>
</dbReference>
<evidence type="ECO:0000259" key="1">
    <source>
        <dbReference type="PROSITE" id="PS50994"/>
    </source>
</evidence>
<dbReference type="EMBL" id="JBEUWX010000003">
    <property type="protein sequence ID" value="MFA9951121.1"/>
    <property type="molecule type" value="Genomic_DNA"/>
</dbReference>
<dbReference type="PROSITE" id="PS50994">
    <property type="entry name" value="INTEGRASE"/>
    <property type="match status" value="1"/>
</dbReference>
<dbReference type="Pfam" id="PF09299">
    <property type="entry name" value="Mu-transpos_C"/>
    <property type="match status" value="1"/>
</dbReference>
<feature type="domain" description="Integrase catalytic" evidence="1">
    <location>
        <begin position="254"/>
        <end position="455"/>
    </location>
</feature>
<comment type="caution">
    <text evidence="2">The sequence shown here is derived from an EMBL/GenBank/DDBJ whole genome shotgun (WGS) entry which is preliminary data.</text>
</comment>
<dbReference type="InterPro" id="IPR001584">
    <property type="entry name" value="Integrase_cat-core"/>
</dbReference>
<sequence length="698" mass="78516">MSTCSISDIAQALTISKRSAERRAINDSWPYHEAPVRGGRMRLYEIDKLPKAVRNAIKQHKMQTDVLPALVSEITAPPVAQCNELSLTHDQRAIRDARSGIRAAIHKTMANLGCSLHEASVSLICDAQRGTLDPILTRMLHIARDRRGSSRGDLPTPRTLRRWLDADDLAPGMPQKDFVVPVWARAFLAHYQQPQKPSLSDAYRQFAAEYAGDLPSEWQVRRFVGKLGAVTRERGRMGERELRNIQPFVRRDFAALLPNDIWSPDGHTFDAEVQHPFTGKAFRPEITTYIDIATRRAVGWSVDLAESSMAVADALRSAVQKHGIPAMIYSDNGSGYKNAYLEDTALGLLGRLGITVRHSIPYNSQARGVIERAHQTIWVRSAKRLPSYMGHVMDRQARLAHYKLTRAAIKHGGAMPLMPWQLFVEFCEEAVAAYNAAPHRSLGGVSPDLCWRNHEARGWSPIRVEGDEVITLFRPRVARTLRRGEIQIFNNLYFCREFEELNGSLVHVAFDIHDPRYVWVYLPDGRFIGTAEVNGNRRNYYPVAVIEQARDQRAKARLARIDVKRDDILDELHGAAAIEVAPAQTLVIGGRVIEAAEIDQMLIDAPAEPLNLHDAPAMINAAMPLETEQPAAKPPRSERSAEDNYAEWCELRQRQQNGEILRDVDARFIETWPTTMQGSSHLDYLGLRHLIPKKQAAA</sequence>
<dbReference type="Gene3D" id="2.30.30.130">
    <property type="entry name" value="Transposase, Mu, C-terminal"/>
    <property type="match status" value="1"/>
</dbReference>
<dbReference type="Proteomes" id="UP001574673">
    <property type="component" value="Unassembled WGS sequence"/>
</dbReference>
<dbReference type="SUPFAM" id="SSF53098">
    <property type="entry name" value="Ribonuclease H-like"/>
    <property type="match status" value="1"/>
</dbReference>
<name>A0ABV4UAC2_9RHOO</name>
<dbReference type="Gene3D" id="3.30.420.10">
    <property type="entry name" value="Ribonuclease H-like superfamily/Ribonuclease H"/>
    <property type="match status" value="1"/>
</dbReference>
<dbReference type="InterPro" id="IPR015378">
    <property type="entry name" value="Transposase-like_Mu_C"/>
</dbReference>
<accession>A0ABV4UAC2</accession>
<dbReference type="Pfam" id="PF00665">
    <property type="entry name" value="rve"/>
    <property type="match status" value="1"/>
</dbReference>
<evidence type="ECO:0000313" key="5">
    <source>
        <dbReference type="Proteomes" id="UP001574673"/>
    </source>
</evidence>
<dbReference type="EMBL" id="JBEUWX010000001">
    <property type="protein sequence ID" value="MFA9949123.1"/>
    <property type="molecule type" value="Genomic_DNA"/>
</dbReference>
<keyword evidence="5" id="KW-1185">Reference proteome</keyword>
<evidence type="ECO:0000313" key="3">
    <source>
        <dbReference type="EMBL" id="MFA9949123.1"/>
    </source>
</evidence>
<evidence type="ECO:0000313" key="2">
    <source>
        <dbReference type="EMBL" id="MFA9948757.1"/>
    </source>
</evidence>
<dbReference type="Gene3D" id="1.10.10.10">
    <property type="entry name" value="Winged helix-like DNA-binding domain superfamily/Winged helix DNA-binding domain"/>
    <property type="match status" value="1"/>
</dbReference>
<dbReference type="EMBL" id="JBEUWX010000001">
    <property type="protein sequence ID" value="MFA9948757.1"/>
    <property type="molecule type" value="Genomic_DNA"/>
</dbReference>
<dbReference type="InterPro" id="IPR009004">
    <property type="entry name" value="Transposase_Mu_C"/>
</dbReference>
<dbReference type="InterPro" id="IPR012337">
    <property type="entry name" value="RNaseH-like_sf"/>
</dbReference>
<dbReference type="SUPFAM" id="SSF50610">
    <property type="entry name" value="mu transposase, C-terminal domain"/>
    <property type="match status" value="1"/>
</dbReference>
<reference evidence="2" key="2">
    <citation type="journal article" date="2025" name="Int. J. Syst. Evol. Microbiol.">
        <title>Dentiradicibacter hellwigii gen. nov., sp. nov., isolated from a secondary infected root canal in the human oral cavity.</title>
        <authorList>
            <person name="Bartsch S."/>
            <person name="Wittmer A."/>
            <person name="Weber A.K."/>
            <person name="Neumann-Schaal M."/>
            <person name="Wolf J."/>
            <person name="Gronow S."/>
            <person name="Turnbull J.D."/>
            <person name="Tennert C."/>
            <person name="Hacker G."/>
            <person name="Cieplik F."/>
            <person name="Al-Ahmad A."/>
        </authorList>
    </citation>
    <scope>NUCLEOTIDE SEQUENCE</scope>
    <source>
        <strain evidence="2">Wk13</strain>
    </source>
</reference>
<gene>
    <name evidence="2" type="ORF">ABCS64_00185</name>
    <name evidence="3" type="ORF">ABCS64_02060</name>
    <name evidence="4" type="ORF">ABCS64_12440</name>
</gene>
<protein>
    <submittedName>
        <fullName evidence="2">Mu transposase C-terminal domain-containing protein</fullName>
    </submittedName>
</protein>